<organism evidence="7 8">
    <name type="scientific">Vermiconidia calcicola</name>
    <dbReference type="NCBI Taxonomy" id="1690605"/>
    <lineage>
        <taxon>Eukaryota</taxon>
        <taxon>Fungi</taxon>
        <taxon>Dikarya</taxon>
        <taxon>Ascomycota</taxon>
        <taxon>Pezizomycotina</taxon>
        <taxon>Dothideomycetes</taxon>
        <taxon>Dothideomycetidae</taxon>
        <taxon>Mycosphaerellales</taxon>
        <taxon>Extremaceae</taxon>
        <taxon>Vermiconidia</taxon>
    </lineage>
</organism>
<evidence type="ECO:0008006" key="9">
    <source>
        <dbReference type="Google" id="ProtNLM"/>
    </source>
</evidence>
<feature type="region of interest" description="Disordered" evidence="6">
    <location>
        <begin position="532"/>
        <end position="560"/>
    </location>
</feature>
<dbReference type="GO" id="GO:0050661">
    <property type="term" value="F:NADP binding"/>
    <property type="evidence" value="ECO:0007669"/>
    <property type="project" value="InterPro"/>
</dbReference>
<dbReference type="AlphaFoldDB" id="A0AAV9QCD9"/>
<evidence type="ECO:0000256" key="1">
    <source>
        <dbReference type="ARBA" id="ARBA00009183"/>
    </source>
</evidence>
<dbReference type="Proteomes" id="UP001345827">
    <property type="component" value="Unassembled WGS sequence"/>
</dbReference>
<dbReference type="InterPro" id="IPR036188">
    <property type="entry name" value="FAD/NAD-bd_sf"/>
</dbReference>
<dbReference type="GO" id="GO:0050660">
    <property type="term" value="F:flavin adenine dinucleotide binding"/>
    <property type="evidence" value="ECO:0007669"/>
    <property type="project" value="InterPro"/>
</dbReference>
<dbReference type="GO" id="GO:0004499">
    <property type="term" value="F:N,N-dimethylaniline monooxygenase activity"/>
    <property type="evidence" value="ECO:0007669"/>
    <property type="project" value="InterPro"/>
</dbReference>
<dbReference type="PIRSF" id="PIRSF000332">
    <property type="entry name" value="FMO"/>
    <property type="match status" value="1"/>
</dbReference>
<evidence type="ECO:0000256" key="6">
    <source>
        <dbReference type="SAM" id="MobiDB-lite"/>
    </source>
</evidence>
<dbReference type="Gene3D" id="3.50.50.60">
    <property type="entry name" value="FAD/NAD(P)-binding domain"/>
    <property type="match status" value="3"/>
</dbReference>
<accession>A0AAV9QCD9</accession>
<dbReference type="SUPFAM" id="SSF51905">
    <property type="entry name" value="FAD/NAD(P)-binding domain"/>
    <property type="match status" value="2"/>
</dbReference>
<keyword evidence="3" id="KW-0274">FAD</keyword>
<keyword evidence="4" id="KW-0521">NADP</keyword>
<feature type="compositionally biased region" description="Polar residues" evidence="6">
    <location>
        <begin position="546"/>
        <end position="560"/>
    </location>
</feature>
<evidence type="ECO:0000256" key="2">
    <source>
        <dbReference type="ARBA" id="ARBA00022630"/>
    </source>
</evidence>
<sequence length="583" mass="64579">MAAVQEPSVAVIGLGAQGLVTVKNLLEQGFCVTGFERQDYVGGIWHYSAQHHVSAIRSTVVNVSRERACFTDFAFPPGTDSYPSAAQIDQYLNNYADAFKLRPHLRLSTNVEFVERDDVNNCWRLTIQSDNTSQQEILTFDKIAMANGPHNKAILPDLPGRHLFSGEILHSKEFKEPEAFTNKSVLVVGASNSAADTATSLVGTASKIYLSHRHSALVLTRSLKDGNSPDHELTYRKLEMKDTMERLAPSLSVKFLDNVVKGIQREQSGELDPAWRLGPAPSVLHQNPTVTDTLIPALRAGTITSTHAPKRVLGTHEVELEDGTVVAVDSIIFCTGYAVDYSILGKYDPTISSTAPGGGHDDETPRLYQNIFSLDHPDSLAFIGIALIIFPAFLLSDLTSMALAQIWSNRADTPSLPPQRDMEQWYADHLAYVRSLRALSPHGKFVKLSVRSGLWLPWVQDTAGCEVGKYLDFFSLPAWKLWWQDREFSNLLVHGIWSPHVYRLFEPKRPGGRKKWDGAREAIERVNADVKAGRERRRNAARESEQYSPSQGLQHGSVSNPVTASVRKGFVVLGLGIIYQAAP</sequence>
<gene>
    <name evidence="7" type="ORF">LTR25_004783</name>
</gene>
<keyword evidence="2" id="KW-0285">Flavoprotein</keyword>
<name>A0AAV9QCD9_9PEZI</name>
<reference evidence="7 8" key="1">
    <citation type="submission" date="2023-06" db="EMBL/GenBank/DDBJ databases">
        <title>Black Yeasts Isolated from many extreme environments.</title>
        <authorList>
            <person name="Coleine C."/>
            <person name="Stajich J.E."/>
            <person name="Selbmann L."/>
        </authorList>
    </citation>
    <scope>NUCLEOTIDE SEQUENCE [LARGE SCALE GENOMIC DNA]</scope>
    <source>
        <strain evidence="7 8">CCFEE 5887</strain>
    </source>
</reference>
<evidence type="ECO:0000313" key="7">
    <source>
        <dbReference type="EMBL" id="KAK5537531.1"/>
    </source>
</evidence>
<dbReference type="InterPro" id="IPR050346">
    <property type="entry name" value="FMO-like"/>
</dbReference>
<evidence type="ECO:0000256" key="4">
    <source>
        <dbReference type="ARBA" id="ARBA00022857"/>
    </source>
</evidence>
<dbReference type="PANTHER" id="PTHR23023">
    <property type="entry name" value="DIMETHYLANILINE MONOOXYGENASE"/>
    <property type="match status" value="1"/>
</dbReference>
<dbReference type="InterPro" id="IPR020946">
    <property type="entry name" value="Flavin_mOase-like"/>
</dbReference>
<comment type="caution">
    <text evidence="7">The sequence shown here is derived from an EMBL/GenBank/DDBJ whole genome shotgun (WGS) entry which is preliminary data.</text>
</comment>
<dbReference type="PRINTS" id="PR00370">
    <property type="entry name" value="FMOXYGENASE"/>
</dbReference>
<evidence type="ECO:0000256" key="5">
    <source>
        <dbReference type="ARBA" id="ARBA00023002"/>
    </source>
</evidence>
<feature type="compositionally biased region" description="Basic and acidic residues" evidence="6">
    <location>
        <begin position="532"/>
        <end position="545"/>
    </location>
</feature>
<keyword evidence="5" id="KW-0560">Oxidoreductase</keyword>
<protein>
    <recommendedName>
        <fullName evidence="9">Flavin-containing monooxygenase</fullName>
    </recommendedName>
</protein>
<keyword evidence="8" id="KW-1185">Reference proteome</keyword>
<dbReference type="Pfam" id="PF00743">
    <property type="entry name" value="FMO-like"/>
    <property type="match status" value="1"/>
</dbReference>
<comment type="similarity">
    <text evidence="1">Belongs to the FMO family.</text>
</comment>
<dbReference type="EMBL" id="JAXLQG010000007">
    <property type="protein sequence ID" value="KAK5537531.1"/>
    <property type="molecule type" value="Genomic_DNA"/>
</dbReference>
<evidence type="ECO:0000256" key="3">
    <source>
        <dbReference type="ARBA" id="ARBA00022827"/>
    </source>
</evidence>
<evidence type="ECO:0000313" key="8">
    <source>
        <dbReference type="Proteomes" id="UP001345827"/>
    </source>
</evidence>
<dbReference type="InterPro" id="IPR000960">
    <property type="entry name" value="Flavin_mOase"/>
</dbReference>
<proteinExistence type="inferred from homology"/>